<dbReference type="PRINTS" id="PR00455">
    <property type="entry name" value="HTHTETR"/>
</dbReference>
<dbReference type="Pfam" id="PF13305">
    <property type="entry name" value="TetR_C_33"/>
    <property type="match status" value="1"/>
</dbReference>
<feature type="DNA-binding region" description="H-T-H motif" evidence="4">
    <location>
        <begin position="34"/>
        <end position="53"/>
    </location>
</feature>
<dbReference type="InterPro" id="IPR050109">
    <property type="entry name" value="HTH-type_TetR-like_transc_reg"/>
</dbReference>
<dbReference type="Proteomes" id="UP001595909">
    <property type="component" value="Unassembled WGS sequence"/>
</dbReference>
<dbReference type="Gene3D" id="1.10.357.10">
    <property type="entry name" value="Tetracycline Repressor, domain 2"/>
    <property type="match status" value="1"/>
</dbReference>
<reference evidence="7" key="1">
    <citation type="journal article" date="2019" name="Int. J. Syst. Evol. Microbiol.">
        <title>The Global Catalogue of Microorganisms (GCM) 10K type strain sequencing project: providing services to taxonomists for standard genome sequencing and annotation.</title>
        <authorList>
            <consortium name="The Broad Institute Genomics Platform"/>
            <consortium name="The Broad Institute Genome Sequencing Center for Infectious Disease"/>
            <person name="Wu L."/>
            <person name="Ma J."/>
        </authorList>
    </citation>
    <scope>NUCLEOTIDE SEQUENCE [LARGE SCALE GENOMIC DNA]</scope>
    <source>
        <strain evidence="7">CCUG 50347</strain>
    </source>
</reference>
<dbReference type="InterPro" id="IPR036271">
    <property type="entry name" value="Tet_transcr_reg_TetR-rel_C_sf"/>
</dbReference>
<comment type="caution">
    <text evidence="6">The sequence shown here is derived from an EMBL/GenBank/DDBJ whole genome shotgun (WGS) entry which is preliminary data.</text>
</comment>
<protein>
    <submittedName>
        <fullName evidence="6">TetR/AcrR family transcriptional regulator</fullName>
    </submittedName>
</protein>
<dbReference type="InterPro" id="IPR025996">
    <property type="entry name" value="MT1864/Rv1816-like_C"/>
</dbReference>
<gene>
    <name evidence="6" type="ORF">ACFPEL_23870</name>
</gene>
<evidence type="ECO:0000256" key="2">
    <source>
        <dbReference type="ARBA" id="ARBA00023125"/>
    </source>
</evidence>
<feature type="domain" description="HTH tetR-type" evidence="5">
    <location>
        <begin position="11"/>
        <end position="71"/>
    </location>
</feature>
<keyword evidence="7" id="KW-1185">Reference proteome</keyword>
<evidence type="ECO:0000259" key="5">
    <source>
        <dbReference type="PROSITE" id="PS50977"/>
    </source>
</evidence>
<accession>A0ABV9RPN0</accession>
<keyword evidence="2 4" id="KW-0238">DNA-binding</keyword>
<dbReference type="SUPFAM" id="SSF46689">
    <property type="entry name" value="Homeodomain-like"/>
    <property type="match status" value="1"/>
</dbReference>
<dbReference type="PROSITE" id="PS50977">
    <property type="entry name" value="HTH_TETR_2"/>
    <property type="match status" value="1"/>
</dbReference>
<organism evidence="6 7">
    <name type="scientific">Actinomycetospora chibensis</name>
    <dbReference type="NCBI Taxonomy" id="663606"/>
    <lineage>
        <taxon>Bacteria</taxon>
        <taxon>Bacillati</taxon>
        <taxon>Actinomycetota</taxon>
        <taxon>Actinomycetes</taxon>
        <taxon>Pseudonocardiales</taxon>
        <taxon>Pseudonocardiaceae</taxon>
        <taxon>Actinomycetospora</taxon>
    </lineage>
</organism>
<dbReference type="PANTHER" id="PTHR30055">
    <property type="entry name" value="HTH-TYPE TRANSCRIPTIONAL REGULATOR RUTR"/>
    <property type="match status" value="1"/>
</dbReference>
<evidence type="ECO:0000256" key="1">
    <source>
        <dbReference type="ARBA" id="ARBA00023015"/>
    </source>
</evidence>
<keyword evidence="1" id="KW-0805">Transcription regulation</keyword>
<dbReference type="PANTHER" id="PTHR30055:SF243">
    <property type="entry name" value="HTH-TYPE TRANSCRIPTIONAL REGULATOR RV1816"/>
    <property type="match status" value="1"/>
</dbReference>
<sequence length="218" mass="23082">MPPGTRARARAETTRAILDEARRQLAEQGAAALSLRSVAREVGMVSSAVYRYVASRDELLTRLIVEAYDAVGERAEAARDPDAPPRAQWRAVWRAVRSWGLEHPAEYALIYGSPVPGYAAPAETIPAAGRVGLLLAAIVAEHGVAPTDEGGSDGILRDGLLPGVDRPLVLPAIAAWTQLFGTVGFELFGQYENVVVDRAAFLDAVADAAASSVGLPSR</sequence>
<proteinExistence type="predicted"/>
<dbReference type="InterPro" id="IPR001647">
    <property type="entry name" value="HTH_TetR"/>
</dbReference>
<evidence type="ECO:0000313" key="6">
    <source>
        <dbReference type="EMBL" id="MFC4835469.1"/>
    </source>
</evidence>
<dbReference type="InterPro" id="IPR009057">
    <property type="entry name" value="Homeodomain-like_sf"/>
</dbReference>
<name>A0ABV9RPN0_9PSEU</name>
<evidence type="ECO:0000313" key="7">
    <source>
        <dbReference type="Proteomes" id="UP001595909"/>
    </source>
</evidence>
<dbReference type="Pfam" id="PF00440">
    <property type="entry name" value="TetR_N"/>
    <property type="match status" value="1"/>
</dbReference>
<dbReference type="RefSeq" id="WP_274189101.1">
    <property type="nucleotide sequence ID" value="NZ_BAABHN010000050.1"/>
</dbReference>
<keyword evidence="3" id="KW-0804">Transcription</keyword>
<evidence type="ECO:0000256" key="4">
    <source>
        <dbReference type="PROSITE-ProRule" id="PRU00335"/>
    </source>
</evidence>
<dbReference type="SUPFAM" id="SSF48498">
    <property type="entry name" value="Tetracyclin repressor-like, C-terminal domain"/>
    <property type="match status" value="1"/>
</dbReference>
<dbReference type="EMBL" id="JBHSIM010000050">
    <property type="protein sequence ID" value="MFC4835469.1"/>
    <property type="molecule type" value="Genomic_DNA"/>
</dbReference>
<evidence type="ECO:0000256" key="3">
    <source>
        <dbReference type="ARBA" id="ARBA00023163"/>
    </source>
</evidence>